<dbReference type="InParanoid" id="A0A0L0HBH0"/>
<dbReference type="eggNOG" id="ENOG502QQXH">
    <property type="taxonomic scope" value="Eukaryota"/>
</dbReference>
<dbReference type="Pfam" id="PF01408">
    <property type="entry name" value="GFO_IDH_MocA"/>
    <property type="match status" value="1"/>
</dbReference>
<dbReference type="AlphaFoldDB" id="A0A0L0HBH0"/>
<dbReference type="PANTHER" id="PTHR43377:SF12">
    <property type="entry name" value="BINDING ROSSMANN FOLD OXIDOREDUCTASE, PUTATIVE (AFU_ORTHOLOGUE AFUA_3G11840)-RELATED"/>
    <property type="match status" value="1"/>
</dbReference>
<accession>A0A0L0HBH0</accession>
<dbReference type="GeneID" id="27689246"/>
<dbReference type="Pfam" id="PF02894">
    <property type="entry name" value="GFO_IDH_MocA_C"/>
    <property type="match status" value="1"/>
</dbReference>
<dbReference type="OrthoDB" id="64915at2759"/>
<dbReference type="OMA" id="LICERQT"/>
<protein>
    <recommendedName>
        <fullName evidence="5">Gfo/Idh/MocA-like oxidoreductase N-terminal domain-containing protein</fullName>
    </recommendedName>
</protein>
<evidence type="ECO:0000259" key="1">
    <source>
        <dbReference type="Pfam" id="PF01408"/>
    </source>
</evidence>
<dbReference type="Proteomes" id="UP000053201">
    <property type="component" value="Unassembled WGS sequence"/>
</dbReference>
<proteinExistence type="predicted"/>
<evidence type="ECO:0000259" key="2">
    <source>
        <dbReference type="Pfam" id="PF02894"/>
    </source>
</evidence>
<keyword evidence="4" id="KW-1185">Reference proteome</keyword>
<gene>
    <name evidence="3" type="ORF">SPPG_05902</name>
</gene>
<dbReference type="Gene3D" id="3.40.50.720">
    <property type="entry name" value="NAD(P)-binding Rossmann-like Domain"/>
    <property type="match status" value="1"/>
</dbReference>
<feature type="domain" description="Gfo/Idh/MocA-like oxidoreductase N-terminal" evidence="1">
    <location>
        <begin position="22"/>
        <end position="144"/>
    </location>
</feature>
<evidence type="ECO:0008006" key="5">
    <source>
        <dbReference type="Google" id="ProtNLM"/>
    </source>
</evidence>
<name>A0A0L0HBH0_SPIPD</name>
<evidence type="ECO:0000313" key="3">
    <source>
        <dbReference type="EMBL" id="KNC98940.1"/>
    </source>
</evidence>
<sequence length="456" mass="49977">MTPLLQAGTGEAANQVTDRLPVKIAVIGAGERGKVYASFALHNPLLCQVVALAEPVSRRREAFLRRHVDIPAQNVFLDWKEMVKVPKLADAVVICTLDQLHAECVVEFAKLGYHILCEKPMAISPQECAAMTRAVVQANIIFAVCHVLRYSPYNRSLKQLLEAKACGDVINIVHVEPVGWWHFAHSYVRGNWRCEEQATFSLMAKSCHDLDILCHYMGTNHPPRQVHSFGSLSHFRRDKKPAAAGLATRCVDCAFEKDCPYSALKLYLDKSKHDDRGWPASVVCGGGEVEVDMENVHEALKIGPYGRCVYESDNDVCDHQVVNIEFEGGATASFTMVAFSELVCERQTRIHGSRGAIIGDSQTIRYTDFATGKTTVIDPGTETQGINGGGSGHGGGDYGLMATFIEAVAQGNASLLGCSPQQALMSHVLVFAAEEARKKRVVIDVEDYLRSEACID</sequence>
<evidence type="ECO:0000313" key="4">
    <source>
        <dbReference type="Proteomes" id="UP000053201"/>
    </source>
</evidence>
<dbReference type="SUPFAM" id="SSF55347">
    <property type="entry name" value="Glyceraldehyde-3-phosphate dehydrogenase-like, C-terminal domain"/>
    <property type="match status" value="1"/>
</dbReference>
<dbReference type="InterPro" id="IPR004104">
    <property type="entry name" value="Gfo/Idh/MocA-like_OxRdtase_C"/>
</dbReference>
<feature type="domain" description="Gfo/Idh/MocA-like oxidoreductase C-terminal" evidence="2">
    <location>
        <begin position="177"/>
        <end position="442"/>
    </location>
</feature>
<reference evidence="3 4" key="1">
    <citation type="submission" date="2009-08" db="EMBL/GenBank/DDBJ databases">
        <title>The Genome Sequence of Spizellomyces punctatus strain DAOM BR117.</title>
        <authorList>
            <consortium name="The Broad Institute Genome Sequencing Platform"/>
            <person name="Russ C."/>
            <person name="Cuomo C."/>
            <person name="Shea T."/>
            <person name="Young S.K."/>
            <person name="Zeng Q."/>
            <person name="Koehrsen M."/>
            <person name="Haas B."/>
            <person name="Borodovsky M."/>
            <person name="Guigo R."/>
            <person name="Alvarado L."/>
            <person name="Berlin A."/>
            <person name="Bochicchio J."/>
            <person name="Borenstein D."/>
            <person name="Chapman S."/>
            <person name="Chen Z."/>
            <person name="Engels R."/>
            <person name="Freedman E."/>
            <person name="Gellesch M."/>
            <person name="Goldberg J."/>
            <person name="Griggs A."/>
            <person name="Gujja S."/>
            <person name="Heiman D."/>
            <person name="Hepburn T."/>
            <person name="Howarth C."/>
            <person name="Jen D."/>
            <person name="Larson L."/>
            <person name="Lewis B."/>
            <person name="Mehta T."/>
            <person name="Park D."/>
            <person name="Pearson M."/>
            <person name="Roberts A."/>
            <person name="Saif S."/>
            <person name="Shenoy N."/>
            <person name="Sisk P."/>
            <person name="Stolte C."/>
            <person name="Sykes S."/>
            <person name="Thomson T."/>
            <person name="Walk T."/>
            <person name="White J."/>
            <person name="Yandava C."/>
            <person name="Burger G."/>
            <person name="Gray M.W."/>
            <person name="Holland P.W.H."/>
            <person name="King N."/>
            <person name="Lang F.B.F."/>
            <person name="Roger A.J."/>
            <person name="Ruiz-Trillo I."/>
            <person name="Lander E."/>
            <person name="Nusbaum C."/>
        </authorList>
    </citation>
    <scope>NUCLEOTIDE SEQUENCE [LARGE SCALE GENOMIC DNA]</scope>
    <source>
        <strain evidence="3 4">DAOM BR117</strain>
    </source>
</reference>
<dbReference type="EMBL" id="KQ257459">
    <property type="protein sequence ID" value="KNC98940.1"/>
    <property type="molecule type" value="Genomic_DNA"/>
</dbReference>
<dbReference type="SUPFAM" id="SSF51735">
    <property type="entry name" value="NAD(P)-binding Rossmann-fold domains"/>
    <property type="match status" value="1"/>
</dbReference>
<dbReference type="VEuPathDB" id="FungiDB:SPPG_05902"/>
<dbReference type="RefSeq" id="XP_016606980.1">
    <property type="nucleotide sequence ID" value="XM_016754109.1"/>
</dbReference>
<dbReference type="STRING" id="645134.A0A0L0HBH0"/>
<dbReference type="InterPro" id="IPR000683">
    <property type="entry name" value="Gfo/Idh/MocA-like_OxRdtase_N"/>
</dbReference>
<dbReference type="GO" id="GO:0000166">
    <property type="term" value="F:nucleotide binding"/>
    <property type="evidence" value="ECO:0007669"/>
    <property type="project" value="InterPro"/>
</dbReference>
<organism evidence="3 4">
    <name type="scientific">Spizellomyces punctatus (strain DAOM BR117)</name>
    <dbReference type="NCBI Taxonomy" id="645134"/>
    <lineage>
        <taxon>Eukaryota</taxon>
        <taxon>Fungi</taxon>
        <taxon>Fungi incertae sedis</taxon>
        <taxon>Chytridiomycota</taxon>
        <taxon>Chytridiomycota incertae sedis</taxon>
        <taxon>Chytridiomycetes</taxon>
        <taxon>Spizellomycetales</taxon>
        <taxon>Spizellomycetaceae</taxon>
        <taxon>Spizellomyces</taxon>
    </lineage>
</organism>
<dbReference type="PANTHER" id="PTHR43377">
    <property type="entry name" value="BILIVERDIN REDUCTASE A"/>
    <property type="match status" value="1"/>
</dbReference>
<dbReference type="InterPro" id="IPR051450">
    <property type="entry name" value="Gfo/Idh/MocA_Oxidoreductases"/>
</dbReference>
<dbReference type="Gene3D" id="3.30.360.10">
    <property type="entry name" value="Dihydrodipicolinate Reductase, domain 2"/>
    <property type="match status" value="1"/>
</dbReference>
<dbReference type="InterPro" id="IPR036291">
    <property type="entry name" value="NAD(P)-bd_dom_sf"/>
</dbReference>